<comment type="caution">
    <text evidence="3">The sequence shown here is derived from an EMBL/GenBank/DDBJ whole genome shotgun (WGS) entry which is preliminary data.</text>
</comment>
<dbReference type="GO" id="GO:0000272">
    <property type="term" value="P:polysaccharide catabolic process"/>
    <property type="evidence" value="ECO:0007669"/>
    <property type="project" value="InterPro"/>
</dbReference>
<dbReference type="Proteomes" id="UP000483362">
    <property type="component" value="Unassembled WGS sequence"/>
</dbReference>
<protein>
    <recommendedName>
        <fullName evidence="2">Dockerin domain-containing protein</fullName>
    </recommendedName>
</protein>
<dbReference type="AlphaFoldDB" id="A0A6L5X964"/>
<sequence length="229" mass="23616">MKRSILAIAIAALWAASGSAAADGTFAFVDASGNTIADGATVTCNKLVDDEFLGRYISTGLYVKNTTGSKAAGVVLLDVNNMPNGHVQICCFGNCVSPDKPGNYYSAKNFMEAGATEDLQAEWFPAEKATWTATLQLATVETTTNAAGILTLGKVKDLGPKVNVVWSYSDSLKGDINGDGTVNVTDVTTLINGILGTAQVDTSVGDVDGNGIVNVSDVTALINIILAAS</sequence>
<keyword evidence="1" id="KW-0732">Signal</keyword>
<dbReference type="GO" id="GO:0004553">
    <property type="term" value="F:hydrolase activity, hydrolyzing O-glycosyl compounds"/>
    <property type="evidence" value="ECO:0007669"/>
    <property type="project" value="InterPro"/>
</dbReference>
<name>A0A6L5X964_9BACT</name>
<dbReference type="PROSITE" id="PS00018">
    <property type="entry name" value="EF_HAND_1"/>
    <property type="match status" value="2"/>
</dbReference>
<feature type="signal peptide" evidence="1">
    <location>
        <begin position="1"/>
        <end position="22"/>
    </location>
</feature>
<dbReference type="RefSeq" id="WP_154328342.1">
    <property type="nucleotide sequence ID" value="NZ_CP045696.1"/>
</dbReference>
<dbReference type="PROSITE" id="PS51766">
    <property type="entry name" value="DOCKERIN"/>
    <property type="match status" value="1"/>
</dbReference>
<evidence type="ECO:0000256" key="1">
    <source>
        <dbReference type="SAM" id="SignalP"/>
    </source>
</evidence>
<dbReference type="CDD" id="cd14256">
    <property type="entry name" value="Dockerin_I"/>
    <property type="match status" value="1"/>
</dbReference>
<dbReference type="InterPro" id="IPR018247">
    <property type="entry name" value="EF_Hand_1_Ca_BS"/>
</dbReference>
<evidence type="ECO:0000259" key="2">
    <source>
        <dbReference type="PROSITE" id="PS51766"/>
    </source>
</evidence>
<dbReference type="InterPro" id="IPR002105">
    <property type="entry name" value="Dockerin_1_rpt"/>
</dbReference>
<evidence type="ECO:0000313" key="4">
    <source>
        <dbReference type="Proteomes" id="UP000483362"/>
    </source>
</evidence>
<reference evidence="3 4" key="1">
    <citation type="submission" date="2019-08" db="EMBL/GenBank/DDBJ databases">
        <title>In-depth cultivation of the pig gut microbiome towards novel bacterial diversity and tailored functional studies.</title>
        <authorList>
            <person name="Wylensek D."/>
            <person name="Hitch T.C.A."/>
            <person name="Clavel T."/>
        </authorList>
    </citation>
    <scope>NUCLEOTIDE SEQUENCE [LARGE SCALE GENOMIC DNA]</scope>
    <source>
        <strain evidence="3 4">Oil-RF-744-WCA-WT-10</strain>
    </source>
</reference>
<dbReference type="InterPro" id="IPR036439">
    <property type="entry name" value="Dockerin_dom_sf"/>
</dbReference>
<dbReference type="EMBL" id="VULT01000004">
    <property type="protein sequence ID" value="MSS16880.1"/>
    <property type="molecule type" value="Genomic_DNA"/>
</dbReference>
<accession>A0A6L5X964</accession>
<dbReference type="Gene3D" id="1.10.1330.10">
    <property type="entry name" value="Dockerin domain"/>
    <property type="match status" value="1"/>
</dbReference>
<keyword evidence="4" id="KW-1185">Reference proteome</keyword>
<organism evidence="3 4">
    <name type="scientific">Sodaliphilus pleomorphus</name>
    <dbReference type="NCBI Taxonomy" id="2606626"/>
    <lineage>
        <taxon>Bacteria</taxon>
        <taxon>Pseudomonadati</taxon>
        <taxon>Bacteroidota</taxon>
        <taxon>Bacteroidia</taxon>
        <taxon>Bacteroidales</taxon>
        <taxon>Muribaculaceae</taxon>
        <taxon>Sodaliphilus</taxon>
    </lineage>
</organism>
<proteinExistence type="predicted"/>
<feature type="domain" description="Dockerin" evidence="2">
    <location>
        <begin position="169"/>
        <end position="229"/>
    </location>
</feature>
<dbReference type="Pfam" id="PF00404">
    <property type="entry name" value="Dockerin_1"/>
    <property type="match status" value="1"/>
</dbReference>
<dbReference type="InterPro" id="IPR016134">
    <property type="entry name" value="Dockerin_dom"/>
</dbReference>
<dbReference type="SUPFAM" id="SSF63446">
    <property type="entry name" value="Type I dockerin domain"/>
    <property type="match status" value="1"/>
</dbReference>
<gene>
    <name evidence="3" type="ORF">FYJ29_03740</name>
</gene>
<evidence type="ECO:0000313" key="3">
    <source>
        <dbReference type="EMBL" id="MSS16880.1"/>
    </source>
</evidence>
<feature type="chain" id="PRO_5026713340" description="Dockerin domain-containing protein" evidence="1">
    <location>
        <begin position="23"/>
        <end position="229"/>
    </location>
</feature>